<name>A0A6P3X8C1_DINQU</name>
<dbReference type="AlphaFoldDB" id="A0A6P3X8C1"/>
<dbReference type="PANTHER" id="PTHR46809">
    <property type="entry name" value="STROMAL CELL-DERIVED FACTOR 2-LIKE PROTEIN"/>
    <property type="match status" value="1"/>
</dbReference>
<dbReference type="SUPFAM" id="SSF82109">
    <property type="entry name" value="MIR domain"/>
    <property type="match status" value="1"/>
</dbReference>
<dbReference type="Proteomes" id="UP000515204">
    <property type="component" value="Unplaced"/>
</dbReference>
<organism evidence="5 6">
    <name type="scientific">Dinoponera quadriceps</name>
    <name type="common">South American ant</name>
    <dbReference type="NCBI Taxonomy" id="609295"/>
    <lineage>
        <taxon>Eukaryota</taxon>
        <taxon>Metazoa</taxon>
        <taxon>Ecdysozoa</taxon>
        <taxon>Arthropoda</taxon>
        <taxon>Hexapoda</taxon>
        <taxon>Insecta</taxon>
        <taxon>Pterygota</taxon>
        <taxon>Neoptera</taxon>
        <taxon>Endopterygota</taxon>
        <taxon>Hymenoptera</taxon>
        <taxon>Apocrita</taxon>
        <taxon>Aculeata</taxon>
        <taxon>Formicoidea</taxon>
        <taxon>Formicidae</taxon>
        <taxon>Ponerinae</taxon>
        <taxon>Ponerini</taxon>
        <taxon>Dinoponera</taxon>
    </lineage>
</organism>
<protein>
    <submittedName>
        <fullName evidence="6">Stromal cell-derived factor 2</fullName>
    </submittedName>
</protein>
<dbReference type="InterPro" id="IPR036300">
    <property type="entry name" value="MIR_dom_sf"/>
</dbReference>
<evidence type="ECO:0000313" key="5">
    <source>
        <dbReference type="Proteomes" id="UP000515204"/>
    </source>
</evidence>
<reference evidence="6" key="1">
    <citation type="submission" date="2025-08" db="UniProtKB">
        <authorList>
            <consortium name="RefSeq"/>
        </authorList>
    </citation>
    <scope>IDENTIFICATION</scope>
</reference>
<accession>A0A6P3X8C1</accession>
<dbReference type="SMART" id="SM00472">
    <property type="entry name" value="MIR"/>
    <property type="match status" value="3"/>
</dbReference>
<evidence type="ECO:0000313" key="6">
    <source>
        <dbReference type="RefSeq" id="XP_014474558.1"/>
    </source>
</evidence>
<dbReference type="InterPro" id="IPR016093">
    <property type="entry name" value="MIR_motif"/>
</dbReference>
<dbReference type="PROSITE" id="PS50919">
    <property type="entry name" value="MIR"/>
    <property type="match status" value="2"/>
</dbReference>
<evidence type="ECO:0000256" key="3">
    <source>
        <dbReference type="SAM" id="SignalP"/>
    </source>
</evidence>
<dbReference type="GeneID" id="106744370"/>
<dbReference type="Gene3D" id="2.80.10.50">
    <property type="match status" value="1"/>
</dbReference>
<dbReference type="KEGG" id="dqu:106744370"/>
<keyword evidence="2" id="KW-0677">Repeat</keyword>
<feature type="domain" description="MIR" evidence="4">
    <location>
        <begin position="28"/>
        <end position="82"/>
    </location>
</feature>
<feature type="signal peptide" evidence="3">
    <location>
        <begin position="1"/>
        <end position="25"/>
    </location>
</feature>
<evidence type="ECO:0000256" key="1">
    <source>
        <dbReference type="ARBA" id="ARBA00022729"/>
    </source>
</evidence>
<sequence>MDYTLLRLLFLHLTILLLHINYTQGKGAHHVTYGSVIKLMNTDYNSRLHSHDVKYGTGSGQQSVTAIEAKDDNNSYWLIKAESGKICTRGEPVKCNSIIRLEHSATKKNLHSHHVSSPLSGKQEVSAYGEKGEGDTGDNWLLICSTDFWERDDAVVLKHIDTNTFLSVSGRVYGSPISGQMEIVGEYSSNSPHTMWKAMEGMFIHPSDFKAQHHHHTEL</sequence>
<dbReference type="PANTHER" id="PTHR46809:SF2">
    <property type="entry name" value="GH21273P"/>
    <property type="match status" value="1"/>
</dbReference>
<evidence type="ECO:0000259" key="4">
    <source>
        <dbReference type="PROSITE" id="PS50919"/>
    </source>
</evidence>
<proteinExistence type="predicted"/>
<dbReference type="Pfam" id="PF02815">
    <property type="entry name" value="MIR"/>
    <property type="match status" value="1"/>
</dbReference>
<dbReference type="RefSeq" id="XP_014474558.1">
    <property type="nucleotide sequence ID" value="XM_014619072.1"/>
</dbReference>
<evidence type="ECO:0000256" key="2">
    <source>
        <dbReference type="ARBA" id="ARBA00022737"/>
    </source>
</evidence>
<feature type="chain" id="PRO_5028204966" evidence="3">
    <location>
        <begin position="26"/>
        <end position="219"/>
    </location>
</feature>
<keyword evidence="5" id="KW-1185">Reference proteome</keyword>
<dbReference type="OrthoDB" id="5588846at2759"/>
<keyword evidence="1 3" id="KW-0732">Signal</keyword>
<gene>
    <name evidence="6" type="primary">LOC106744370</name>
</gene>
<feature type="domain" description="MIR" evidence="4">
    <location>
        <begin position="90"/>
        <end position="145"/>
    </location>
</feature>